<comment type="caution">
    <text evidence="1">The sequence shown here is derived from an EMBL/GenBank/DDBJ whole genome shotgun (WGS) entry which is preliminary data.</text>
</comment>
<dbReference type="EMBL" id="CM042028">
    <property type="protein sequence ID" value="KAI3797479.1"/>
    <property type="molecule type" value="Genomic_DNA"/>
</dbReference>
<gene>
    <name evidence="1" type="ORF">L1987_32736</name>
</gene>
<proteinExistence type="predicted"/>
<protein>
    <submittedName>
        <fullName evidence="1">Uncharacterized protein</fullName>
    </submittedName>
</protein>
<evidence type="ECO:0000313" key="1">
    <source>
        <dbReference type="EMBL" id="KAI3797479.1"/>
    </source>
</evidence>
<name>A0ACB9HP23_9ASTR</name>
<keyword evidence="2" id="KW-1185">Reference proteome</keyword>
<evidence type="ECO:0000313" key="2">
    <source>
        <dbReference type="Proteomes" id="UP001056120"/>
    </source>
</evidence>
<organism evidence="1 2">
    <name type="scientific">Smallanthus sonchifolius</name>
    <dbReference type="NCBI Taxonomy" id="185202"/>
    <lineage>
        <taxon>Eukaryota</taxon>
        <taxon>Viridiplantae</taxon>
        <taxon>Streptophyta</taxon>
        <taxon>Embryophyta</taxon>
        <taxon>Tracheophyta</taxon>
        <taxon>Spermatophyta</taxon>
        <taxon>Magnoliopsida</taxon>
        <taxon>eudicotyledons</taxon>
        <taxon>Gunneridae</taxon>
        <taxon>Pentapetalae</taxon>
        <taxon>asterids</taxon>
        <taxon>campanulids</taxon>
        <taxon>Asterales</taxon>
        <taxon>Asteraceae</taxon>
        <taxon>Asteroideae</taxon>
        <taxon>Heliantheae alliance</taxon>
        <taxon>Millerieae</taxon>
        <taxon>Smallanthus</taxon>
    </lineage>
</organism>
<sequence>MSFHVINKFELLFVAVFESCLQSFIFSDASEPPWTRFGDVLICKQIRISEPVDGGESSRSINAAPSVVKPSSNKSISTSRRAVCCYGVNYSDYQMAGTSVVVGRRRGSTTLH</sequence>
<reference evidence="2" key="1">
    <citation type="journal article" date="2022" name="Mol. Ecol. Resour.">
        <title>The genomes of chicory, endive, great burdock and yacon provide insights into Asteraceae palaeo-polyploidization history and plant inulin production.</title>
        <authorList>
            <person name="Fan W."/>
            <person name="Wang S."/>
            <person name="Wang H."/>
            <person name="Wang A."/>
            <person name="Jiang F."/>
            <person name="Liu H."/>
            <person name="Zhao H."/>
            <person name="Xu D."/>
            <person name="Zhang Y."/>
        </authorList>
    </citation>
    <scope>NUCLEOTIDE SEQUENCE [LARGE SCALE GENOMIC DNA]</scope>
    <source>
        <strain evidence="2">cv. Yunnan</strain>
    </source>
</reference>
<reference evidence="1 2" key="2">
    <citation type="journal article" date="2022" name="Mol. Ecol. Resour.">
        <title>The genomes of chicory, endive, great burdock and yacon provide insights into Asteraceae paleo-polyploidization history and plant inulin production.</title>
        <authorList>
            <person name="Fan W."/>
            <person name="Wang S."/>
            <person name="Wang H."/>
            <person name="Wang A."/>
            <person name="Jiang F."/>
            <person name="Liu H."/>
            <person name="Zhao H."/>
            <person name="Xu D."/>
            <person name="Zhang Y."/>
        </authorList>
    </citation>
    <scope>NUCLEOTIDE SEQUENCE [LARGE SCALE GENOMIC DNA]</scope>
    <source>
        <strain evidence="2">cv. Yunnan</strain>
        <tissue evidence="1">Leaves</tissue>
    </source>
</reference>
<dbReference type="Proteomes" id="UP001056120">
    <property type="component" value="Linkage Group LG11"/>
</dbReference>
<accession>A0ACB9HP23</accession>